<evidence type="ECO:0000256" key="3">
    <source>
        <dbReference type="ARBA" id="ARBA00012027"/>
    </source>
</evidence>
<dbReference type="CDD" id="cd09128">
    <property type="entry name" value="PLDc_unchar1_2"/>
    <property type="match status" value="1"/>
</dbReference>
<reference evidence="9 10" key="1">
    <citation type="journal article" date="2019" name="Emerg. Microbes Infect.">
        <title>Comprehensive subspecies identification of 175 nontuberculous mycobacteria species based on 7547 genomic profiles.</title>
        <authorList>
            <person name="Matsumoto Y."/>
            <person name="Kinjo T."/>
            <person name="Motooka D."/>
            <person name="Nabeya D."/>
            <person name="Jung N."/>
            <person name="Uechi K."/>
            <person name="Horii T."/>
            <person name="Iida T."/>
            <person name="Fujita J."/>
            <person name="Nakamura S."/>
        </authorList>
    </citation>
    <scope>NUCLEOTIDE SEQUENCE [LARGE SCALE GENOMIC DNA]</scope>
    <source>
        <strain evidence="9 10">JCM 6399</strain>
    </source>
</reference>
<proteinExistence type="inferred from homology"/>
<dbReference type="EMBL" id="AP022601">
    <property type="protein sequence ID" value="BBY93868.1"/>
    <property type="molecule type" value="Genomic_DNA"/>
</dbReference>
<dbReference type="PROSITE" id="PS50035">
    <property type="entry name" value="PLD"/>
    <property type="match status" value="2"/>
</dbReference>
<organism evidence="9 10">
    <name type="scientific">Mycobacterium gallinarum</name>
    <dbReference type="NCBI Taxonomy" id="39689"/>
    <lineage>
        <taxon>Bacteria</taxon>
        <taxon>Bacillati</taxon>
        <taxon>Actinomycetota</taxon>
        <taxon>Actinomycetes</taxon>
        <taxon>Mycobacteriales</taxon>
        <taxon>Mycobacteriaceae</taxon>
        <taxon>Mycobacterium</taxon>
    </lineage>
</organism>
<feature type="compositionally biased region" description="Basic and acidic residues" evidence="7">
    <location>
        <begin position="307"/>
        <end position="322"/>
    </location>
</feature>
<dbReference type="SMART" id="SM00155">
    <property type="entry name" value="PLDc"/>
    <property type="match status" value="2"/>
</dbReference>
<evidence type="ECO:0000259" key="8">
    <source>
        <dbReference type="PROSITE" id="PS50035"/>
    </source>
</evidence>
<evidence type="ECO:0000313" key="10">
    <source>
        <dbReference type="Proteomes" id="UP000465785"/>
    </source>
</evidence>
<dbReference type="Pfam" id="PF13091">
    <property type="entry name" value="PLDc_2"/>
    <property type="match status" value="2"/>
</dbReference>
<dbReference type="Gene3D" id="3.30.870.10">
    <property type="entry name" value="Endonuclease Chain A"/>
    <property type="match status" value="2"/>
</dbReference>
<dbReference type="InterPro" id="IPR051406">
    <property type="entry name" value="PLD_domain"/>
</dbReference>
<evidence type="ECO:0000313" key="9">
    <source>
        <dbReference type="EMBL" id="BBY93868.1"/>
    </source>
</evidence>
<dbReference type="AlphaFoldDB" id="A0A9W4B4H0"/>
<dbReference type="EC" id="3.1.4.4" evidence="3"/>
<feature type="domain" description="PLD phosphodiesterase" evidence="8">
    <location>
        <begin position="236"/>
        <end position="263"/>
    </location>
</feature>
<dbReference type="SUPFAM" id="SSF56024">
    <property type="entry name" value="Phospholipase D/nuclease"/>
    <property type="match status" value="2"/>
</dbReference>
<keyword evidence="6" id="KW-0443">Lipid metabolism</keyword>
<keyword evidence="4" id="KW-0378">Hydrolase</keyword>
<evidence type="ECO:0000256" key="4">
    <source>
        <dbReference type="ARBA" id="ARBA00022801"/>
    </source>
</evidence>
<name>A0A9W4B4H0_9MYCO</name>
<dbReference type="InterPro" id="IPR001736">
    <property type="entry name" value="PLipase_D/transphosphatidylase"/>
</dbReference>
<dbReference type="CDD" id="cd09127">
    <property type="entry name" value="PLDc_unchar1_1"/>
    <property type="match status" value="1"/>
</dbReference>
<dbReference type="PANTHER" id="PTHR43856">
    <property type="entry name" value="CARDIOLIPIN HYDROLASE"/>
    <property type="match status" value="1"/>
</dbReference>
<dbReference type="GO" id="GO:0016042">
    <property type="term" value="P:lipid catabolic process"/>
    <property type="evidence" value="ECO:0007669"/>
    <property type="project" value="UniProtKB-KW"/>
</dbReference>
<evidence type="ECO:0000256" key="6">
    <source>
        <dbReference type="ARBA" id="ARBA00023098"/>
    </source>
</evidence>
<keyword evidence="10" id="KW-1185">Reference proteome</keyword>
<dbReference type="GO" id="GO:0004630">
    <property type="term" value="F:phospholipase D activity"/>
    <property type="evidence" value="ECO:0007669"/>
    <property type="project" value="UniProtKB-EC"/>
</dbReference>
<dbReference type="GO" id="GO:0016891">
    <property type="term" value="F:RNA endonuclease activity producing 5'-phosphomonoesters, hydrolytic mechanism"/>
    <property type="evidence" value="ECO:0007669"/>
    <property type="project" value="TreeGrafter"/>
</dbReference>
<comment type="catalytic activity">
    <reaction evidence="1">
        <text>a 1,2-diacyl-sn-glycero-3-phosphocholine + H2O = a 1,2-diacyl-sn-glycero-3-phosphate + choline + H(+)</text>
        <dbReference type="Rhea" id="RHEA:14445"/>
        <dbReference type="ChEBI" id="CHEBI:15354"/>
        <dbReference type="ChEBI" id="CHEBI:15377"/>
        <dbReference type="ChEBI" id="CHEBI:15378"/>
        <dbReference type="ChEBI" id="CHEBI:57643"/>
        <dbReference type="ChEBI" id="CHEBI:58608"/>
        <dbReference type="EC" id="3.1.4.4"/>
    </reaction>
</comment>
<evidence type="ECO:0000256" key="7">
    <source>
        <dbReference type="SAM" id="MobiDB-lite"/>
    </source>
</evidence>
<keyword evidence="5" id="KW-0442">Lipid degradation</keyword>
<dbReference type="InterPro" id="IPR025202">
    <property type="entry name" value="PLD-like_dom"/>
</dbReference>
<evidence type="ECO:0000256" key="5">
    <source>
        <dbReference type="ARBA" id="ARBA00022963"/>
    </source>
</evidence>
<accession>A0A9W4B4H0</accession>
<protein>
    <recommendedName>
        <fullName evidence="3">phospholipase D</fullName>
        <ecNumber evidence="3">3.1.4.4</ecNumber>
    </recommendedName>
</protein>
<sequence length="322" mass="36623">MIVEPDDGVEPVRELIASAQNSLLIKQFTFTEDILIQTVIDRRNAGVDVRVMLNPARSGGDRANDETFQRFADAGITVKWSNPKFYVTHEKSIVADDRAALVATFNLCTKYFTMTRDYGVITHDPVHVAQIVEVFNADWHEQDWTCSAYEGLLWSNSNSRYHMAQFIDTATSRLDIQHPKYVDAVILERIAAAADRGVKVHVLCGGKHGISEWDILDTFASLRTLRRFGVKVHKQKNLRVHAKLLLVDDERALVGSMNIDRSAFDLRRELGILVSDAPTVARLKEVFAADWELSHHYEPPDPLQPAHHHEDDFPHDHELMHE</sequence>
<dbReference type="Proteomes" id="UP000465785">
    <property type="component" value="Chromosome"/>
</dbReference>
<feature type="region of interest" description="Disordered" evidence="7">
    <location>
        <begin position="298"/>
        <end position="322"/>
    </location>
</feature>
<evidence type="ECO:0000256" key="1">
    <source>
        <dbReference type="ARBA" id="ARBA00000798"/>
    </source>
</evidence>
<evidence type="ECO:0000256" key="2">
    <source>
        <dbReference type="ARBA" id="ARBA00008664"/>
    </source>
</evidence>
<gene>
    <name evidence="9" type="ORF">MGALJ_35370</name>
</gene>
<dbReference type="GO" id="GO:0006793">
    <property type="term" value="P:phosphorus metabolic process"/>
    <property type="evidence" value="ECO:0007669"/>
    <property type="project" value="UniProtKB-ARBA"/>
</dbReference>
<dbReference type="KEGG" id="mgau:MGALJ_35370"/>
<dbReference type="PANTHER" id="PTHR43856:SF1">
    <property type="entry name" value="MITOCHONDRIAL CARDIOLIPIN HYDROLASE"/>
    <property type="match status" value="1"/>
</dbReference>
<comment type="similarity">
    <text evidence="2">Belongs to the phospholipase D family.</text>
</comment>
<feature type="domain" description="PLD phosphodiesterase" evidence="8">
    <location>
        <begin position="84"/>
        <end position="111"/>
    </location>
</feature>